<proteinExistence type="predicted"/>
<keyword evidence="1" id="KW-0472">Membrane</keyword>
<feature type="transmembrane region" description="Helical" evidence="1">
    <location>
        <begin position="75"/>
        <end position="96"/>
    </location>
</feature>
<keyword evidence="1" id="KW-0812">Transmembrane</keyword>
<sequence>MTPVVAFALASALHAGFQLTVTVLVYPALAAHDAAQWPTIHGRHSSRITPLVGLVYALLVVCGGVLVAAGPGPLAVVGLLGGAASLVVTATLAAPLHGRLRTHDTTRVARLLVVDRWRCAAAVLGAVSAAVAVVAAG</sequence>
<dbReference type="OrthoDB" id="3405989at2"/>
<reference evidence="2 3" key="1">
    <citation type="submission" date="2018-10" db="EMBL/GenBank/DDBJ databases">
        <title>Marmoricola sp. 4Q3S-7 whole genome shotgun sequence.</title>
        <authorList>
            <person name="Li F."/>
        </authorList>
    </citation>
    <scope>NUCLEOTIDE SEQUENCE [LARGE SCALE GENOMIC DNA]</scope>
    <source>
        <strain evidence="2 3">4Q3S-7</strain>
    </source>
</reference>
<feature type="transmembrane region" description="Helical" evidence="1">
    <location>
        <begin position="117"/>
        <end position="136"/>
    </location>
</feature>
<organism evidence="2 3">
    <name type="scientific">Nocardioides mangrovicus</name>
    <dbReference type="NCBI Taxonomy" id="2478913"/>
    <lineage>
        <taxon>Bacteria</taxon>
        <taxon>Bacillati</taxon>
        <taxon>Actinomycetota</taxon>
        <taxon>Actinomycetes</taxon>
        <taxon>Propionibacteriales</taxon>
        <taxon>Nocardioidaceae</taxon>
        <taxon>Nocardioides</taxon>
    </lineage>
</organism>
<name>A0A3L8P880_9ACTN</name>
<keyword evidence="1" id="KW-1133">Transmembrane helix</keyword>
<comment type="caution">
    <text evidence="2">The sequence shown here is derived from an EMBL/GenBank/DDBJ whole genome shotgun (WGS) entry which is preliminary data.</text>
</comment>
<feature type="transmembrane region" description="Helical" evidence="1">
    <location>
        <begin position="6"/>
        <end position="29"/>
    </location>
</feature>
<evidence type="ECO:0008006" key="4">
    <source>
        <dbReference type="Google" id="ProtNLM"/>
    </source>
</evidence>
<evidence type="ECO:0000256" key="1">
    <source>
        <dbReference type="SAM" id="Phobius"/>
    </source>
</evidence>
<keyword evidence="3" id="KW-1185">Reference proteome</keyword>
<protein>
    <recommendedName>
        <fullName evidence="4">DUF1772 domain-containing protein</fullName>
    </recommendedName>
</protein>
<accession>A0A3L8P880</accession>
<evidence type="ECO:0000313" key="2">
    <source>
        <dbReference type="EMBL" id="RLV51202.1"/>
    </source>
</evidence>
<dbReference type="EMBL" id="RDBE01000001">
    <property type="protein sequence ID" value="RLV51202.1"/>
    <property type="molecule type" value="Genomic_DNA"/>
</dbReference>
<dbReference type="RefSeq" id="WP_121804882.1">
    <property type="nucleotide sequence ID" value="NZ_RDBE01000001.1"/>
</dbReference>
<dbReference type="Proteomes" id="UP000281708">
    <property type="component" value="Unassembled WGS sequence"/>
</dbReference>
<dbReference type="AlphaFoldDB" id="A0A3L8P880"/>
<feature type="transmembrane region" description="Helical" evidence="1">
    <location>
        <begin position="50"/>
        <end position="69"/>
    </location>
</feature>
<evidence type="ECO:0000313" key="3">
    <source>
        <dbReference type="Proteomes" id="UP000281708"/>
    </source>
</evidence>
<gene>
    <name evidence="2" type="ORF">D9V37_00680</name>
</gene>